<dbReference type="Gene3D" id="3.90.180.10">
    <property type="entry name" value="Medium-chain alcohol dehydrogenases, catalytic domain"/>
    <property type="match status" value="1"/>
</dbReference>
<dbReference type="SUPFAM" id="SSF50129">
    <property type="entry name" value="GroES-like"/>
    <property type="match status" value="2"/>
</dbReference>
<dbReference type="Pfam" id="PF08240">
    <property type="entry name" value="ADH_N"/>
    <property type="match status" value="1"/>
</dbReference>
<reference evidence="8 9" key="1">
    <citation type="journal article" date="2019" name="Sci. Rep.">
        <title>Comparative genomics of chytrid fungi reveal insights into the obligate biotrophic and pathogenic lifestyle of Synchytrium endobioticum.</title>
        <authorList>
            <person name="van de Vossenberg B.T.L.H."/>
            <person name="Warris S."/>
            <person name="Nguyen H.D.T."/>
            <person name="van Gent-Pelzer M.P.E."/>
            <person name="Joly D.L."/>
            <person name="van de Geest H.C."/>
            <person name="Bonants P.J.M."/>
            <person name="Smith D.S."/>
            <person name="Levesque C.A."/>
            <person name="van der Lee T.A.J."/>
        </authorList>
    </citation>
    <scope>NUCLEOTIDE SEQUENCE [LARGE SCALE GENOMIC DNA]</scope>
    <source>
        <strain evidence="8 9">JEL517</strain>
    </source>
</reference>
<evidence type="ECO:0000259" key="7">
    <source>
        <dbReference type="SMART" id="SM00829"/>
    </source>
</evidence>
<feature type="domain" description="Enoyl reductase (ER)" evidence="7">
    <location>
        <begin position="17"/>
        <end position="372"/>
    </location>
</feature>
<evidence type="ECO:0000256" key="6">
    <source>
        <dbReference type="RuleBase" id="RU361277"/>
    </source>
</evidence>
<name>A0A507C5B0_9FUNG</name>
<dbReference type="InterPro" id="IPR036291">
    <property type="entry name" value="NAD(P)-bd_dom_sf"/>
</dbReference>
<dbReference type="STRING" id="1806994.A0A507C5B0"/>
<comment type="caution">
    <text evidence="8">The sequence shown here is derived from an EMBL/GenBank/DDBJ whole genome shotgun (WGS) entry which is preliminary data.</text>
</comment>
<evidence type="ECO:0000313" key="9">
    <source>
        <dbReference type="Proteomes" id="UP000319731"/>
    </source>
</evidence>
<protein>
    <recommendedName>
        <fullName evidence="7">Enoyl reductase (ER) domain-containing protein</fullName>
    </recommendedName>
</protein>
<dbReference type="FunFam" id="3.40.50.720:FF:000003">
    <property type="entry name" value="S-(hydroxymethyl)glutathione dehydrogenase"/>
    <property type="match status" value="1"/>
</dbReference>
<dbReference type="GO" id="GO:0051903">
    <property type="term" value="F:S-(hydroxymethyl)glutathione dehydrogenase [NAD(P)+] activity"/>
    <property type="evidence" value="ECO:0007669"/>
    <property type="project" value="TreeGrafter"/>
</dbReference>
<keyword evidence="2 6" id="KW-0479">Metal-binding</keyword>
<dbReference type="InterPro" id="IPR002328">
    <property type="entry name" value="ADH_Zn_CS"/>
</dbReference>
<keyword evidence="4" id="KW-0560">Oxidoreductase</keyword>
<dbReference type="PROSITE" id="PS00059">
    <property type="entry name" value="ADH_ZINC"/>
    <property type="match status" value="1"/>
</dbReference>
<evidence type="ECO:0000256" key="4">
    <source>
        <dbReference type="ARBA" id="ARBA00023002"/>
    </source>
</evidence>
<dbReference type="PANTHER" id="PTHR43880">
    <property type="entry name" value="ALCOHOL DEHYDROGENASE"/>
    <property type="match status" value="1"/>
</dbReference>
<dbReference type="OrthoDB" id="3941538at2759"/>
<dbReference type="InterPro" id="IPR020843">
    <property type="entry name" value="ER"/>
</dbReference>
<dbReference type="Pfam" id="PF00107">
    <property type="entry name" value="ADH_zinc_N"/>
    <property type="match status" value="1"/>
</dbReference>
<dbReference type="GeneID" id="42002666"/>
<dbReference type="AlphaFoldDB" id="A0A507C5B0"/>
<comment type="cofactor">
    <cofactor evidence="1 6">
        <name>Zn(2+)</name>
        <dbReference type="ChEBI" id="CHEBI:29105"/>
    </cofactor>
</comment>
<proteinExistence type="inferred from homology"/>
<evidence type="ECO:0000256" key="2">
    <source>
        <dbReference type="ARBA" id="ARBA00022723"/>
    </source>
</evidence>
<dbReference type="RefSeq" id="XP_031026490.1">
    <property type="nucleotide sequence ID" value="XM_031167369.1"/>
</dbReference>
<dbReference type="InterPro" id="IPR011032">
    <property type="entry name" value="GroES-like_sf"/>
</dbReference>
<dbReference type="SMART" id="SM00829">
    <property type="entry name" value="PKS_ER"/>
    <property type="match status" value="1"/>
</dbReference>
<comment type="similarity">
    <text evidence="6">Belongs to the zinc-containing alcohol dehydrogenase family.</text>
</comment>
<dbReference type="InterPro" id="IPR013149">
    <property type="entry name" value="ADH-like_C"/>
</dbReference>
<dbReference type="PANTHER" id="PTHR43880:SF12">
    <property type="entry name" value="ALCOHOL DEHYDROGENASE CLASS-3"/>
    <property type="match status" value="1"/>
</dbReference>
<dbReference type="CDD" id="cd08279">
    <property type="entry name" value="Zn_ADH_class_III"/>
    <property type="match status" value="1"/>
</dbReference>
<evidence type="ECO:0000256" key="1">
    <source>
        <dbReference type="ARBA" id="ARBA00001947"/>
    </source>
</evidence>
<organism evidence="8 9">
    <name type="scientific">Synchytrium microbalum</name>
    <dbReference type="NCBI Taxonomy" id="1806994"/>
    <lineage>
        <taxon>Eukaryota</taxon>
        <taxon>Fungi</taxon>
        <taxon>Fungi incertae sedis</taxon>
        <taxon>Chytridiomycota</taxon>
        <taxon>Chytridiomycota incertae sedis</taxon>
        <taxon>Chytridiomycetes</taxon>
        <taxon>Synchytriales</taxon>
        <taxon>Synchytriaceae</taxon>
        <taxon>Synchytrium</taxon>
    </lineage>
</organism>
<keyword evidence="9" id="KW-1185">Reference proteome</keyword>
<dbReference type="GO" id="GO:0005829">
    <property type="term" value="C:cytosol"/>
    <property type="evidence" value="ECO:0007669"/>
    <property type="project" value="TreeGrafter"/>
</dbReference>
<keyword evidence="5" id="KW-0520">NAD</keyword>
<gene>
    <name evidence="8" type="ORF">SmJEL517_g01441</name>
</gene>
<evidence type="ECO:0000313" key="8">
    <source>
        <dbReference type="EMBL" id="TPX36177.1"/>
    </source>
</evidence>
<accession>A0A507C5B0</accession>
<sequence length="374" mass="39798">MSNIKFPMKTKAAVLNGFNQKFEVREIEIEGLKQGECLVKVAAAGICHSDLHVIKGDWAVPGVNTLPQVLGHEGSGIIVKNGPGVTKVQEGDHCVLIFKSNCGLCDYCQTGKPMLCNRYNVRPPGTLLDGTPRFNIDGKPCYHMAGVACFSEYTVMSEEQLMPISKDIPLDRAALVGCSVMTGIGAAVNTAKVEPGSTVCVVGAGGVGLNILQGAKLCSASMIIAVDIVPLKLQLAKQFGATHVIDGSKVTDVVAEVKKLTGGRGVDFSFDAIGNKTVMEQIFAMIKPGGTAVEVGISPINDTSAISSFALAMQEKTLKGSFYGSARPRVDMARILDLYQKKQVKIDELVSERIPLEDINRGFDLLRAGAVART</sequence>
<evidence type="ECO:0000256" key="3">
    <source>
        <dbReference type="ARBA" id="ARBA00022833"/>
    </source>
</evidence>
<dbReference type="InterPro" id="IPR013154">
    <property type="entry name" value="ADH-like_N"/>
</dbReference>
<dbReference type="SUPFAM" id="SSF51735">
    <property type="entry name" value="NAD(P)-binding Rossmann-fold domains"/>
    <property type="match status" value="1"/>
</dbReference>
<evidence type="ECO:0000256" key="5">
    <source>
        <dbReference type="ARBA" id="ARBA00023027"/>
    </source>
</evidence>
<dbReference type="Gene3D" id="3.40.50.720">
    <property type="entry name" value="NAD(P)-binding Rossmann-like Domain"/>
    <property type="match status" value="1"/>
</dbReference>
<dbReference type="Proteomes" id="UP000319731">
    <property type="component" value="Unassembled WGS sequence"/>
</dbReference>
<keyword evidence="3 6" id="KW-0862">Zinc</keyword>
<dbReference type="EMBL" id="QEAO01000005">
    <property type="protein sequence ID" value="TPX36177.1"/>
    <property type="molecule type" value="Genomic_DNA"/>
</dbReference>
<dbReference type="GO" id="GO:0046294">
    <property type="term" value="P:formaldehyde catabolic process"/>
    <property type="evidence" value="ECO:0007669"/>
    <property type="project" value="TreeGrafter"/>
</dbReference>
<dbReference type="GO" id="GO:0008270">
    <property type="term" value="F:zinc ion binding"/>
    <property type="evidence" value="ECO:0007669"/>
    <property type="project" value="InterPro"/>
</dbReference>